<dbReference type="EMBL" id="CP003984">
    <property type="protein sequence ID" value="AII86902.1"/>
    <property type="molecule type" value="Genomic_DNA"/>
</dbReference>
<evidence type="ECO:0008006" key="4">
    <source>
        <dbReference type="Google" id="ProtNLM"/>
    </source>
</evidence>
<proteinExistence type="predicted"/>
<dbReference type="AlphaFoldDB" id="A0AAN0VI82"/>
<dbReference type="InterPro" id="IPR020308">
    <property type="entry name" value="Uncharacterised_Ynq1"/>
</dbReference>
<reference evidence="2 3" key="1">
    <citation type="journal article" date="2014" name="ISME J.">
        <title>Adaptation of an abundant Roseobacter RCA organism to pelagic systems revealed by genomic and transcriptomic analyses.</title>
        <authorList>
            <person name="Voget S."/>
            <person name="Wemheuer B."/>
            <person name="Brinkhoff T."/>
            <person name="Vollmers J."/>
            <person name="Dietrich S."/>
            <person name="Giebel H.A."/>
            <person name="Beardsley C."/>
            <person name="Sardemann C."/>
            <person name="Bakenhus I."/>
            <person name="Billerbeck S."/>
            <person name="Daniel R."/>
            <person name="Simon M."/>
        </authorList>
    </citation>
    <scope>NUCLEOTIDE SEQUENCE [LARGE SCALE GENOMIC DNA]</scope>
    <source>
        <strain evidence="2 3">RCA23</strain>
    </source>
</reference>
<feature type="transmembrane region" description="Helical" evidence="1">
    <location>
        <begin position="43"/>
        <end position="66"/>
    </location>
</feature>
<organism evidence="2 3">
    <name type="scientific">Planktomarina temperata RCA23</name>
    <dbReference type="NCBI Taxonomy" id="666509"/>
    <lineage>
        <taxon>Bacteria</taxon>
        <taxon>Pseudomonadati</taxon>
        <taxon>Pseudomonadota</taxon>
        <taxon>Alphaproteobacteria</taxon>
        <taxon>Rhodobacterales</taxon>
        <taxon>Paracoccaceae</taxon>
        <taxon>Planktomarina</taxon>
    </lineage>
</organism>
<keyword evidence="1" id="KW-0812">Transmembrane</keyword>
<gene>
    <name evidence="2" type="ORF">RCA23_c13590</name>
</gene>
<name>A0AAN0VI82_9RHOB</name>
<protein>
    <recommendedName>
        <fullName evidence="4">DUF5337 domain-containing protein</fullName>
    </recommendedName>
</protein>
<evidence type="ECO:0000313" key="3">
    <source>
        <dbReference type="Proteomes" id="UP000028680"/>
    </source>
</evidence>
<sequence length="75" mass="8482">MHSEKDHIQAKKGRTASLVIAGAILIWLAMQWAAVQLDISSRYMLLLDLAVMAAMVWSLIVTFQIWRARRDADKG</sequence>
<dbReference type="RefSeq" id="WP_044049695.1">
    <property type="nucleotide sequence ID" value="NZ_CP003984.1"/>
</dbReference>
<dbReference type="KEGG" id="ptp:RCA23_c13590"/>
<accession>A0AAN0VI82</accession>
<keyword evidence="1" id="KW-1133">Transmembrane helix</keyword>
<evidence type="ECO:0000256" key="1">
    <source>
        <dbReference type="SAM" id="Phobius"/>
    </source>
</evidence>
<dbReference type="Proteomes" id="UP000028680">
    <property type="component" value="Chromosome"/>
</dbReference>
<feature type="transmembrane region" description="Helical" evidence="1">
    <location>
        <begin position="16"/>
        <end position="37"/>
    </location>
</feature>
<keyword evidence="1" id="KW-0472">Membrane</keyword>
<evidence type="ECO:0000313" key="2">
    <source>
        <dbReference type="EMBL" id="AII86902.1"/>
    </source>
</evidence>
<keyword evidence="3" id="KW-1185">Reference proteome</keyword>
<dbReference type="Pfam" id="PF17272">
    <property type="entry name" value="DUF5337"/>
    <property type="match status" value="1"/>
</dbReference>